<organism evidence="1 2">
    <name type="scientific">Riccia fluitans</name>
    <dbReference type="NCBI Taxonomy" id="41844"/>
    <lineage>
        <taxon>Eukaryota</taxon>
        <taxon>Viridiplantae</taxon>
        <taxon>Streptophyta</taxon>
        <taxon>Embryophyta</taxon>
        <taxon>Marchantiophyta</taxon>
        <taxon>Marchantiopsida</taxon>
        <taxon>Marchantiidae</taxon>
        <taxon>Marchantiales</taxon>
        <taxon>Ricciaceae</taxon>
        <taxon>Riccia</taxon>
    </lineage>
</organism>
<dbReference type="Gene3D" id="2.30.29.30">
    <property type="entry name" value="Pleckstrin-homology domain (PH domain)/Phosphotyrosine-binding domain (PTB)"/>
    <property type="match status" value="1"/>
</dbReference>
<sequence length="133" mass="15141">MREVPSLPIPYSNSSFFIVRKIEDPTGLLPNEIKLGINERGVHFFRRVPSEYFHFAKLHDVMEFGSDDRVVRLKIRITGVLHQFLLETKQGEDICIALQTHINNALAGLFWRTGSVADESLPNGSKCENMIQS</sequence>
<dbReference type="SUPFAM" id="SSF50729">
    <property type="entry name" value="PH domain-like"/>
    <property type="match status" value="1"/>
</dbReference>
<dbReference type="EMBL" id="JBHFFA010000006">
    <property type="protein sequence ID" value="KAL2622519.1"/>
    <property type="molecule type" value="Genomic_DNA"/>
</dbReference>
<gene>
    <name evidence="1" type="ORF">R1flu_002724</name>
</gene>
<comment type="caution">
    <text evidence="1">The sequence shown here is derived from an EMBL/GenBank/DDBJ whole genome shotgun (WGS) entry which is preliminary data.</text>
</comment>
<accession>A0ABD1YAR2</accession>
<proteinExistence type="predicted"/>
<evidence type="ECO:0000313" key="2">
    <source>
        <dbReference type="Proteomes" id="UP001605036"/>
    </source>
</evidence>
<dbReference type="Proteomes" id="UP001605036">
    <property type="component" value="Unassembled WGS sequence"/>
</dbReference>
<keyword evidence="2" id="KW-1185">Reference proteome</keyword>
<dbReference type="InterPro" id="IPR011993">
    <property type="entry name" value="PH-like_dom_sf"/>
</dbReference>
<evidence type="ECO:0000313" key="1">
    <source>
        <dbReference type="EMBL" id="KAL2622519.1"/>
    </source>
</evidence>
<protein>
    <submittedName>
        <fullName evidence="1">Uncharacterized protein</fullName>
    </submittedName>
</protein>
<name>A0ABD1YAR2_9MARC</name>
<reference evidence="1 2" key="1">
    <citation type="submission" date="2024-09" db="EMBL/GenBank/DDBJ databases">
        <title>Chromosome-scale assembly of Riccia fluitans.</title>
        <authorList>
            <person name="Paukszto L."/>
            <person name="Sawicki J."/>
            <person name="Karawczyk K."/>
            <person name="Piernik-Szablinska J."/>
            <person name="Szczecinska M."/>
            <person name="Mazdziarz M."/>
        </authorList>
    </citation>
    <scope>NUCLEOTIDE SEQUENCE [LARGE SCALE GENOMIC DNA]</scope>
    <source>
        <strain evidence="1">Rf_01</strain>
        <tissue evidence="1">Aerial parts of the thallus</tissue>
    </source>
</reference>
<dbReference type="AlphaFoldDB" id="A0ABD1YAR2"/>